<dbReference type="EMBL" id="JAGSPJ010000001">
    <property type="protein sequence ID" value="MBR7798670.1"/>
    <property type="molecule type" value="Genomic_DNA"/>
</dbReference>
<comment type="similarity">
    <text evidence="1">Belongs to the BlaI transcriptional regulatory family.</text>
</comment>
<dbReference type="Proteomes" id="UP000678545">
    <property type="component" value="Unassembled WGS sequence"/>
</dbReference>
<dbReference type="Gene3D" id="1.10.10.10">
    <property type="entry name" value="Winged helix-like DNA-binding domain superfamily/Winged helix DNA-binding domain"/>
    <property type="match status" value="1"/>
</dbReference>
<evidence type="ECO:0000256" key="2">
    <source>
        <dbReference type="ARBA" id="ARBA00023015"/>
    </source>
</evidence>
<proteinExistence type="inferred from homology"/>
<evidence type="ECO:0000256" key="4">
    <source>
        <dbReference type="ARBA" id="ARBA00023163"/>
    </source>
</evidence>
<dbReference type="SUPFAM" id="SSF46785">
    <property type="entry name" value="Winged helix' DNA-binding domain"/>
    <property type="match status" value="1"/>
</dbReference>
<dbReference type="InterPro" id="IPR005650">
    <property type="entry name" value="BlaI_family"/>
</dbReference>
<sequence>MKKNHTGEAKAVTPPKPTAAEMELMRLLWVLGPATAKQVHEAAIKERPDLAYASVLRMLQVMHSKGQLRRDESQKAHVYAAVEEQDALQTNLVKDLIQKAFSGSAKALILSALRTHVSKEEREEIQKFLHGDEK</sequence>
<dbReference type="InterPro" id="IPR036390">
    <property type="entry name" value="WH_DNA-bd_sf"/>
</dbReference>
<dbReference type="RefSeq" id="WP_212673823.1">
    <property type="nucleotide sequence ID" value="NZ_JAGSPJ010000001.1"/>
</dbReference>
<dbReference type="GO" id="GO:0003677">
    <property type="term" value="F:DNA binding"/>
    <property type="evidence" value="ECO:0007669"/>
    <property type="project" value="UniProtKB-KW"/>
</dbReference>
<protein>
    <submittedName>
        <fullName evidence="5">BlaI/MecI/CopY family transcriptional regulator</fullName>
    </submittedName>
</protein>
<dbReference type="AlphaFoldDB" id="A0A941DXQ9"/>
<gene>
    <name evidence="5" type="ORF">KDM90_01415</name>
</gene>
<comment type="caution">
    <text evidence="5">The sequence shown here is derived from an EMBL/GenBank/DDBJ whole genome shotgun (WGS) entry which is preliminary data.</text>
</comment>
<keyword evidence="6" id="KW-1185">Reference proteome</keyword>
<evidence type="ECO:0000313" key="5">
    <source>
        <dbReference type="EMBL" id="MBR7798670.1"/>
    </source>
</evidence>
<keyword evidence="4" id="KW-0804">Transcription</keyword>
<evidence type="ECO:0000256" key="1">
    <source>
        <dbReference type="ARBA" id="ARBA00011046"/>
    </source>
</evidence>
<dbReference type="GO" id="GO:0045892">
    <property type="term" value="P:negative regulation of DNA-templated transcription"/>
    <property type="evidence" value="ECO:0007669"/>
    <property type="project" value="InterPro"/>
</dbReference>
<evidence type="ECO:0000313" key="6">
    <source>
        <dbReference type="Proteomes" id="UP000678545"/>
    </source>
</evidence>
<keyword evidence="2" id="KW-0805">Transcription regulation</keyword>
<evidence type="ECO:0000256" key="3">
    <source>
        <dbReference type="ARBA" id="ARBA00023125"/>
    </source>
</evidence>
<organism evidence="5 6">
    <name type="scientific">Undibacterium fentianense</name>
    <dbReference type="NCBI Taxonomy" id="2828728"/>
    <lineage>
        <taxon>Bacteria</taxon>
        <taxon>Pseudomonadati</taxon>
        <taxon>Pseudomonadota</taxon>
        <taxon>Betaproteobacteria</taxon>
        <taxon>Burkholderiales</taxon>
        <taxon>Oxalobacteraceae</taxon>
        <taxon>Undibacterium</taxon>
    </lineage>
</organism>
<keyword evidence="3" id="KW-0238">DNA-binding</keyword>
<reference evidence="5" key="1">
    <citation type="submission" date="2021-04" db="EMBL/GenBank/DDBJ databases">
        <title>novel species isolated from subtropical streams in China.</title>
        <authorList>
            <person name="Lu H."/>
        </authorList>
    </citation>
    <scope>NUCLEOTIDE SEQUENCE</scope>
    <source>
        <strain evidence="5">FT137W</strain>
    </source>
</reference>
<dbReference type="InterPro" id="IPR036388">
    <property type="entry name" value="WH-like_DNA-bd_sf"/>
</dbReference>
<accession>A0A941DXQ9</accession>
<name>A0A941DXQ9_9BURK</name>
<dbReference type="Pfam" id="PF03965">
    <property type="entry name" value="Penicillinase_R"/>
    <property type="match status" value="1"/>
</dbReference>